<evidence type="ECO:0000313" key="6">
    <source>
        <dbReference type="Proteomes" id="UP001501337"/>
    </source>
</evidence>
<feature type="domain" description="Glycosyl hydrolase family 13 catalytic" evidence="4">
    <location>
        <begin position="146"/>
        <end position="551"/>
    </location>
</feature>
<dbReference type="NCBIfam" id="TIGR02100">
    <property type="entry name" value="glgX_debranch"/>
    <property type="match status" value="1"/>
</dbReference>
<dbReference type="Pfam" id="PF00128">
    <property type="entry name" value="Alpha-amylase"/>
    <property type="match status" value="1"/>
</dbReference>
<protein>
    <submittedName>
        <fullName evidence="5">Glycogen debranching protein GlgX</fullName>
    </submittedName>
</protein>
<dbReference type="InterPro" id="IPR017853">
    <property type="entry name" value="GH"/>
</dbReference>
<dbReference type="SMART" id="SM00642">
    <property type="entry name" value="Aamy"/>
    <property type="match status" value="1"/>
</dbReference>
<dbReference type="Gene3D" id="2.60.40.10">
    <property type="entry name" value="Immunoglobulins"/>
    <property type="match status" value="1"/>
</dbReference>
<dbReference type="Gene3D" id="3.20.20.80">
    <property type="entry name" value="Glycosidases"/>
    <property type="match status" value="1"/>
</dbReference>
<dbReference type="SUPFAM" id="SSF51445">
    <property type="entry name" value="(Trans)glycosidases"/>
    <property type="match status" value="1"/>
</dbReference>
<proteinExistence type="inferred from homology"/>
<sequence length="676" mass="75396">MATDSRYGQHWRPGVWLDEGGCLFVIHAPALDLQLELRLYDDQEHIQQALPLQLRQGPLQGIYVPEVRPGQLYAYRSVRHGKTLIDPYARLLNRTLEWGSALLGLDSQSSEDSDALVPKSVVRAVEPEARPMNRPIVLPQQRVIYELHVKGFSMLNPEVPADIRGRYAGLAHSASIAYLKSLGITTVQLMPCMSFMSEAHLVARGLSNYWGYNPVNFFAPDWRYALADPIQEFRDMVDALHSAGLEVLLDVVYNHTAESDAQGPAFSFKVLDKAGYYRLTPEGSLENFSGCGNSFRSDSPAGLRLIMDSLRYWYGSMGVDGFRFDLGSSLGRVSRDRQHDFSPDSPFFNAVAQDPVLCQALMLAEPWDLGPNGYQLGNFPPGWLEVNDRFRDGMRAFWRGDEMLPGEVAHLLMGSRRYFDKSSRPAHTSVNNVSYHDGFTLEDLVSYNERHNLANGEQNRDGHGHNLSENHGAEGPSTDEAVLQARHLHKLNLLLSLLFARGTPHLLGGDERGRTQLGNNNAYCQDNEISWLDWRKGSDLVPVVQALLGIRQQLGSLGSIVLPDENWFGESNVCGVEWRTDHGAPMNASEWEEPGCRSFSLLLERAPTDASASRERWAVLLNGSTRTTAFKLPSMSPTHSWRPMLSHVHTAITEAACTLPPTSIQVLRAISQVLPA</sequence>
<name>A0ABP7Q9U9_9GAMM</name>
<dbReference type="InterPro" id="IPR013783">
    <property type="entry name" value="Ig-like_fold"/>
</dbReference>
<evidence type="ECO:0000256" key="2">
    <source>
        <dbReference type="ARBA" id="ARBA00023295"/>
    </source>
</evidence>
<feature type="region of interest" description="Disordered" evidence="3">
    <location>
        <begin position="454"/>
        <end position="477"/>
    </location>
</feature>
<keyword evidence="2" id="KW-0378">Hydrolase</keyword>
<evidence type="ECO:0000256" key="1">
    <source>
        <dbReference type="ARBA" id="ARBA00008061"/>
    </source>
</evidence>
<dbReference type="SUPFAM" id="SSF81296">
    <property type="entry name" value="E set domains"/>
    <property type="match status" value="1"/>
</dbReference>
<organism evidence="5 6">
    <name type="scientific">Allohahella marinimesophila</name>
    <dbReference type="NCBI Taxonomy" id="1054972"/>
    <lineage>
        <taxon>Bacteria</taxon>
        <taxon>Pseudomonadati</taxon>
        <taxon>Pseudomonadota</taxon>
        <taxon>Gammaproteobacteria</taxon>
        <taxon>Oceanospirillales</taxon>
        <taxon>Hahellaceae</taxon>
        <taxon>Allohahella</taxon>
    </lineage>
</organism>
<dbReference type="InterPro" id="IPR011837">
    <property type="entry name" value="Glycogen_debranch_GlgX"/>
</dbReference>
<reference evidence="6" key="1">
    <citation type="journal article" date="2019" name="Int. J. Syst. Evol. Microbiol.">
        <title>The Global Catalogue of Microorganisms (GCM) 10K type strain sequencing project: providing services to taxonomists for standard genome sequencing and annotation.</title>
        <authorList>
            <consortium name="The Broad Institute Genomics Platform"/>
            <consortium name="The Broad Institute Genome Sequencing Center for Infectious Disease"/>
            <person name="Wu L."/>
            <person name="Ma J."/>
        </authorList>
    </citation>
    <scope>NUCLEOTIDE SEQUENCE [LARGE SCALE GENOMIC DNA]</scope>
    <source>
        <strain evidence="6">JCM 17555</strain>
    </source>
</reference>
<accession>A0ABP7Q9U9</accession>
<dbReference type="PANTHER" id="PTHR43002">
    <property type="entry name" value="GLYCOGEN DEBRANCHING ENZYME"/>
    <property type="match status" value="1"/>
</dbReference>
<keyword evidence="2" id="KW-0326">Glycosidase</keyword>
<dbReference type="SUPFAM" id="SSF51011">
    <property type="entry name" value="Glycosyl hydrolase domain"/>
    <property type="match status" value="1"/>
</dbReference>
<evidence type="ECO:0000259" key="4">
    <source>
        <dbReference type="SMART" id="SM00642"/>
    </source>
</evidence>
<dbReference type="InterPro" id="IPR014756">
    <property type="entry name" value="Ig_E-set"/>
</dbReference>
<feature type="compositionally biased region" description="Basic and acidic residues" evidence="3">
    <location>
        <begin position="454"/>
        <end position="472"/>
    </location>
</feature>
<evidence type="ECO:0000256" key="3">
    <source>
        <dbReference type="SAM" id="MobiDB-lite"/>
    </source>
</evidence>
<comment type="similarity">
    <text evidence="1">Belongs to the glycosyl hydrolase 13 family.</text>
</comment>
<dbReference type="InterPro" id="IPR006047">
    <property type="entry name" value="GH13_cat_dom"/>
</dbReference>
<dbReference type="CDD" id="cd11326">
    <property type="entry name" value="AmyAc_Glg_debranch"/>
    <property type="match status" value="1"/>
</dbReference>
<keyword evidence="6" id="KW-1185">Reference proteome</keyword>
<dbReference type="EMBL" id="BAABBO010000023">
    <property type="protein sequence ID" value="GAA3978778.1"/>
    <property type="molecule type" value="Genomic_DNA"/>
</dbReference>
<gene>
    <name evidence="5" type="primary">glgX</name>
    <name evidence="5" type="ORF">GCM10022278_39200</name>
</gene>
<dbReference type="InterPro" id="IPR013780">
    <property type="entry name" value="Glyco_hydro_b"/>
</dbReference>
<dbReference type="Gene3D" id="2.60.40.1180">
    <property type="entry name" value="Golgi alpha-mannosidase II"/>
    <property type="match status" value="1"/>
</dbReference>
<comment type="caution">
    <text evidence="5">The sequence shown here is derived from an EMBL/GenBank/DDBJ whole genome shotgun (WGS) entry which is preliminary data.</text>
</comment>
<dbReference type="Proteomes" id="UP001501337">
    <property type="component" value="Unassembled WGS sequence"/>
</dbReference>
<evidence type="ECO:0000313" key="5">
    <source>
        <dbReference type="EMBL" id="GAA3978778.1"/>
    </source>
</evidence>